<dbReference type="OrthoDB" id="1525874at2759"/>
<name>A0A164ZI37_DAUCS</name>
<reference evidence="2" key="2">
    <citation type="submission" date="2022-03" db="EMBL/GenBank/DDBJ databases">
        <title>Draft title - Genomic analysis of global carrot germplasm unveils the trajectory of domestication and the origin of high carotenoid orange carrot.</title>
        <authorList>
            <person name="Iorizzo M."/>
            <person name="Ellison S."/>
            <person name="Senalik D."/>
            <person name="Macko-Podgorni A."/>
            <person name="Grzebelus D."/>
            <person name="Bostan H."/>
            <person name="Rolling W."/>
            <person name="Curaba J."/>
            <person name="Simon P."/>
        </authorList>
    </citation>
    <scope>NUCLEOTIDE SEQUENCE</scope>
    <source>
        <tissue evidence="2">Leaf</tissue>
    </source>
</reference>
<evidence type="ECO:0000256" key="1">
    <source>
        <dbReference type="ARBA" id="ARBA00007843"/>
    </source>
</evidence>
<dbReference type="KEGG" id="dcr:108221796"/>
<proteinExistence type="inferred from homology"/>
<dbReference type="InterPro" id="IPR052806">
    <property type="entry name" value="Fasciclin-like_AGP"/>
</dbReference>
<sequence>MEPSSSSSSSSSCCSHWWHALFSFAMSITLAIIITTSFHSNPSSPTTSTQSIKHQLSLNATLVLKSHGFNVIATLLQISPHLFLSSQQCTIFAIQDRAFSDPLVPYSKLKELLLYHIAPTRYTFQQLLNRPQNSCLDTLRLKKAVVTRSSPRRRSVEINNVPITHPDLFLQGPVSIQGVLRPFFPVNQDWDTLQSPICNSSLRQHHQQKRVPKNKIEWPRIIHLLRSKGYAPFAMGLNSVIEGIIQDFKDLDSVTILAPPDLPFLPSASPLLQRIVKFHVLPRRLSFAELASLPEETLLRTLLDQKELQVTTSSSFSEILAINGVQIASPDIFSSNKFVIHGISEVFPMEEVELSSVFR</sequence>
<evidence type="ECO:0000313" key="2">
    <source>
        <dbReference type="EMBL" id="WOH02591.1"/>
    </source>
</evidence>
<dbReference type="OMA" id="TSHPLWF"/>
<protein>
    <submittedName>
        <fullName evidence="2">Uncharacterized protein</fullName>
    </submittedName>
</protein>
<dbReference type="Pfam" id="PF02469">
    <property type="entry name" value="Fasciclin"/>
    <property type="match status" value="2"/>
</dbReference>
<evidence type="ECO:0000313" key="3">
    <source>
        <dbReference type="Proteomes" id="UP000077755"/>
    </source>
</evidence>
<dbReference type="AlphaFoldDB" id="A0A164ZI37"/>
<accession>A0A164ZI37</accession>
<reference evidence="2" key="1">
    <citation type="journal article" date="2016" name="Nat. Genet.">
        <title>A high-quality carrot genome assembly provides new insights into carotenoid accumulation and asterid genome evolution.</title>
        <authorList>
            <person name="Iorizzo M."/>
            <person name="Ellison S."/>
            <person name="Senalik D."/>
            <person name="Zeng P."/>
            <person name="Satapoomin P."/>
            <person name="Huang J."/>
            <person name="Bowman M."/>
            <person name="Iovene M."/>
            <person name="Sanseverino W."/>
            <person name="Cavagnaro P."/>
            <person name="Yildiz M."/>
            <person name="Macko-Podgorni A."/>
            <person name="Moranska E."/>
            <person name="Grzebelus E."/>
            <person name="Grzebelus D."/>
            <person name="Ashrafi H."/>
            <person name="Zheng Z."/>
            <person name="Cheng S."/>
            <person name="Spooner D."/>
            <person name="Van Deynze A."/>
            <person name="Simon P."/>
        </authorList>
    </citation>
    <scope>NUCLEOTIDE SEQUENCE</scope>
    <source>
        <tissue evidence="2">Leaf</tissue>
    </source>
</reference>
<dbReference type="InterPro" id="IPR000782">
    <property type="entry name" value="FAS1_domain"/>
</dbReference>
<dbReference type="Proteomes" id="UP000077755">
    <property type="component" value="Chromosome 5"/>
</dbReference>
<dbReference type="SUPFAM" id="SSF82153">
    <property type="entry name" value="FAS1 domain"/>
    <property type="match status" value="2"/>
</dbReference>
<comment type="similarity">
    <text evidence="1">Belongs to the fasciclin-like AGP family.</text>
</comment>
<organism evidence="2 3">
    <name type="scientific">Daucus carota subsp. sativus</name>
    <name type="common">Carrot</name>
    <dbReference type="NCBI Taxonomy" id="79200"/>
    <lineage>
        <taxon>Eukaryota</taxon>
        <taxon>Viridiplantae</taxon>
        <taxon>Streptophyta</taxon>
        <taxon>Embryophyta</taxon>
        <taxon>Tracheophyta</taxon>
        <taxon>Spermatophyta</taxon>
        <taxon>Magnoliopsida</taxon>
        <taxon>eudicotyledons</taxon>
        <taxon>Gunneridae</taxon>
        <taxon>Pentapetalae</taxon>
        <taxon>asterids</taxon>
        <taxon>campanulids</taxon>
        <taxon>Apiales</taxon>
        <taxon>Apiaceae</taxon>
        <taxon>Apioideae</taxon>
        <taxon>Scandiceae</taxon>
        <taxon>Daucinae</taxon>
        <taxon>Daucus</taxon>
        <taxon>Daucus sect. Daucus</taxon>
    </lineage>
</organism>
<dbReference type="Gramene" id="KZM95961">
    <property type="protein sequence ID" value="KZM95961"/>
    <property type="gene ID" value="DCAR_019203"/>
</dbReference>
<dbReference type="InterPro" id="IPR036378">
    <property type="entry name" value="FAS1_dom_sf"/>
</dbReference>
<gene>
    <name evidence="2" type="ORF">DCAR_0521980</name>
</gene>
<dbReference type="PANTHER" id="PTHR33985">
    <property type="entry name" value="OS02G0491300 PROTEIN-RELATED"/>
    <property type="match status" value="1"/>
</dbReference>
<dbReference type="SMART" id="SM00554">
    <property type="entry name" value="FAS1"/>
    <property type="match status" value="2"/>
</dbReference>
<dbReference type="Gene3D" id="2.30.180.10">
    <property type="entry name" value="FAS1 domain"/>
    <property type="match status" value="2"/>
</dbReference>
<keyword evidence="3" id="KW-1185">Reference proteome</keyword>
<dbReference type="EMBL" id="CP093347">
    <property type="protein sequence ID" value="WOH02591.1"/>
    <property type="molecule type" value="Genomic_DNA"/>
</dbReference>
<dbReference type="PROSITE" id="PS50213">
    <property type="entry name" value="FAS1"/>
    <property type="match status" value="1"/>
</dbReference>
<dbReference type="PANTHER" id="PTHR33985:SF19">
    <property type="entry name" value="FASCICLIN-LIKE ARABINOGALACTAN PROTEIN 21"/>
    <property type="match status" value="1"/>
</dbReference>